<dbReference type="AlphaFoldDB" id="A0A8H3MA41"/>
<name>A0A8H3MA41_9GLOM</name>
<keyword evidence="1" id="KW-1133">Transmembrane helix</keyword>
<feature type="transmembrane region" description="Helical" evidence="1">
    <location>
        <begin position="153"/>
        <end position="179"/>
    </location>
</feature>
<accession>A0A8H3MA41</accession>
<organism evidence="2 3">
    <name type="scientific">Rhizophagus clarus</name>
    <dbReference type="NCBI Taxonomy" id="94130"/>
    <lineage>
        <taxon>Eukaryota</taxon>
        <taxon>Fungi</taxon>
        <taxon>Fungi incertae sedis</taxon>
        <taxon>Mucoromycota</taxon>
        <taxon>Glomeromycotina</taxon>
        <taxon>Glomeromycetes</taxon>
        <taxon>Glomerales</taxon>
        <taxon>Glomeraceae</taxon>
        <taxon>Rhizophagus</taxon>
    </lineage>
</organism>
<gene>
    <name evidence="2" type="ORF">RCL2_002569100</name>
</gene>
<comment type="caution">
    <text evidence="2">The sequence shown here is derived from an EMBL/GenBank/DDBJ whole genome shotgun (WGS) entry which is preliminary data.</text>
</comment>
<evidence type="ECO:0000313" key="2">
    <source>
        <dbReference type="EMBL" id="GES99178.1"/>
    </source>
</evidence>
<keyword evidence="1" id="KW-0472">Membrane</keyword>
<reference evidence="2" key="1">
    <citation type="submission" date="2019-10" db="EMBL/GenBank/DDBJ databases">
        <title>Conservation and host-specific expression of non-tandemly repeated heterogenous ribosome RNA gene in arbuscular mycorrhizal fungi.</title>
        <authorList>
            <person name="Maeda T."/>
            <person name="Kobayashi Y."/>
            <person name="Nakagawa T."/>
            <person name="Ezawa T."/>
            <person name="Yamaguchi K."/>
            <person name="Bino T."/>
            <person name="Nishimoto Y."/>
            <person name="Shigenobu S."/>
            <person name="Kawaguchi M."/>
        </authorList>
    </citation>
    <scope>NUCLEOTIDE SEQUENCE</scope>
    <source>
        <strain evidence="2">HR1</strain>
    </source>
</reference>
<evidence type="ECO:0000256" key="1">
    <source>
        <dbReference type="SAM" id="Phobius"/>
    </source>
</evidence>
<dbReference type="OrthoDB" id="10549980at2759"/>
<keyword evidence="1" id="KW-0812">Transmembrane</keyword>
<sequence>MICFIGYGIFLSLINPLMAITQRPGYPLYLLSLTIAVTYLIYKYTWDYDYEVVMDSLILEKIKEVRYFVKKCWNFNSAKLLEKIRQIKSFNFEPIFLILINTLDLFIISTIFLIIIIPYFAIFALLKSIIMLWDLMNEQFKHGRFNLFNNTFLHYIFIILSPLILSLISIVFIFFYTIYHHYRVILLLVYEIKCFYKQNLYKKDDWFRNVMELFLIIIIYQFLNMNIGNNNFIYVVCRINIKLKRCMINEVNCIYDDFESIL</sequence>
<proteinExistence type="predicted"/>
<dbReference type="Proteomes" id="UP000615446">
    <property type="component" value="Unassembled WGS sequence"/>
</dbReference>
<feature type="transmembrane region" description="Helical" evidence="1">
    <location>
        <begin position="206"/>
        <end position="223"/>
    </location>
</feature>
<protein>
    <submittedName>
        <fullName evidence="2">Uncharacterized protein</fullName>
    </submittedName>
</protein>
<feature type="transmembrane region" description="Helical" evidence="1">
    <location>
        <begin position="29"/>
        <end position="46"/>
    </location>
</feature>
<dbReference type="EMBL" id="BLAL01000278">
    <property type="protein sequence ID" value="GES99178.1"/>
    <property type="molecule type" value="Genomic_DNA"/>
</dbReference>
<evidence type="ECO:0000313" key="3">
    <source>
        <dbReference type="Proteomes" id="UP000615446"/>
    </source>
</evidence>
<feature type="transmembrane region" description="Helical" evidence="1">
    <location>
        <begin position="105"/>
        <end position="133"/>
    </location>
</feature>